<dbReference type="InterPro" id="IPR043128">
    <property type="entry name" value="Rev_trsase/Diguanyl_cyclase"/>
</dbReference>
<dbReference type="InterPro" id="IPR050951">
    <property type="entry name" value="Retrovirus_Pol_polyprotein"/>
</dbReference>
<dbReference type="Pfam" id="PF00078">
    <property type="entry name" value="RVT_1"/>
    <property type="match status" value="1"/>
</dbReference>
<dbReference type="InterPro" id="IPR043502">
    <property type="entry name" value="DNA/RNA_pol_sf"/>
</dbReference>
<accession>A0AAV8FE09</accession>
<evidence type="ECO:0000313" key="20">
    <source>
        <dbReference type="Proteomes" id="UP001140206"/>
    </source>
</evidence>
<evidence type="ECO:0000256" key="14">
    <source>
        <dbReference type="ARBA" id="ARBA00023125"/>
    </source>
</evidence>
<keyword evidence="8" id="KW-0378">Hydrolase</keyword>
<dbReference type="FunFam" id="3.10.10.10:FF:000007">
    <property type="entry name" value="Retrovirus-related Pol polyprotein from transposon 17.6-like Protein"/>
    <property type="match status" value="1"/>
</dbReference>
<dbReference type="Gene3D" id="3.30.420.10">
    <property type="entry name" value="Ribonuclease H-like superfamily/Ribonuclease H"/>
    <property type="match status" value="1"/>
</dbReference>
<dbReference type="Gene3D" id="3.10.20.370">
    <property type="match status" value="1"/>
</dbReference>
<dbReference type="GO" id="GO:0015074">
    <property type="term" value="P:DNA integration"/>
    <property type="evidence" value="ECO:0007669"/>
    <property type="project" value="UniProtKB-KW"/>
</dbReference>
<name>A0AAV8FE09_9POAL</name>
<keyword evidence="11" id="KW-0229">DNA integration</keyword>
<keyword evidence="13" id="KW-0239">DNA-directed DNA polymerase</keyword>
<keyword evidence="6" id="KW-0064">Aspartyl protease</keyword>
<evidence type="ECO:0000256" key="7">
    <source>
        <dbReference type="ARBA" id="ARBA00022759"/>
    </source>
</evidence>
<keyword evidence="10" id="KW-0694">RNA-binding</keyword>
<dbReference type="GO" id="GO:0046872">
    <property type="term" value="F:metal ion binding"/>
    <property type="evidence" value="ECO:0007669"/>
    <property type="project" value="UniProtKB-KW"/>
</dbReference>
<dbReference type="EMBL" id="JAMFTS010000002">
    <property type="protein sequence ID" value="KAJ4788993.1"/>
    <property type="molecule type" value="Genomic_DNA"/>
</dbReference>
<sequence>MNSTIETAIAKFTTDALPTLFAQIRDETQRQLDATLAARDLQSKARPSTQSGDHKLRLIFPRFASGDPTDWLFNVEQYFQYYDTLPADRLLIMSMHLDSPASRWYQGLLSDHKIGSWDDFTAALQYRFGPSEFEDPVGQLSRVTQTGSVLDYQATFEELASRVRGFSSHNLMSIFIAGLQPRLRRAVQSHRPIDLHDAFSLARLHEAQIADLSYNRMTQSRQSIYTTSATKPLALEAPLVAPTQPHLPVKRLTVDGMQQRRQAGLCFNCDEKFVRGHKCKGRATLLYLEGTEDEPELDDHYSLPLTEPDQPETEISLNALLGRYSTKAMRMLGYISSHPVQVLVDSGSTNNFISRRTAQFLKLPTSPTTLFRVRVGNGAALQCNELCKEVSLSIQSHSFATDLFVLDLEGSDVVLGVQWLETLGPILTDRSKLHMEFNYKGHQIHLQGESKPNAKAISSAGLNKLITSKGVGSSYMCFTVLTPEPDNTLSPPHTIIPSLQPLLQQFQILFQIPSTLPPSRTIDHRIPLKKGTDAINVRPYRYPQFQKNEIECLVADLLQSGAIRPSQSAFSSPVLLVKKKDGTWRFCVDYRALNAATIRDRFPIPTVDELLDELHGASVFSKLDLRSGYHQIRVHAPDIHKTAFRTHHGHFEFVVMPFGLCNAPSTFQALMNEVFQPLLRKFVVIFFDDILIYSCSLEAHLQHLQQVFQILHDNQLFVKSSKCTFAASEITFLGHIISAAGVAADPSKLSAVSTWPPPNNQRQLRSFLGLTGYYRRFVRHYASIAAPLTDLLTKDGFHWSHKEQEAFEQLKMALMTAPVLSLPDFNRPFIVETDASGVGIGAVLSQDKHPVAFYSKKLSPLMQGKSTYIREMFAIQTAVMKWRQYLLGRHFVIRTDHRSLHHMLQQTVQTPEQQHFCSKLVGYDFSIEYKPGASNAAADALSRVHESAPRPVFMSLSRPLCSALDSLQIELLSDKHTKHIIDGILTTPSSWADWTFSGGLLRYKGRLYLPSSSPLIPTLLFDYHASLLGGHSGVQRTFQRLATHFMWKGMHKSVETFVQACDICQKCKPTNHSPYGLLQPIAVPDELWADLSMDFVTHLPSSGGYTAILVVVDRFSKGIHLAPLPPHYTATKVAQVFWEIVGKLHGMPKSIISDRDPIFQSTFWKELFRLQGTKLRFSSAYHPESDGQTERMNRCVEQFLRSFVHDQPSKWARILSWAEFHHNTTFTAATGMTPFEATYGRKPPSLLAYCTGTSTIPAVDHDLASRDAIISQLKTNLAKAQEAMKISADKHRTKYEFHQGQLVLLKLQPFRQVSLRRHSSHKLSLRYYGPYKVLDRIGPVAYRLELPPTSRIHPVFHCSLLKPYKEGATTTIHPLPESIVEHQPVHFPVVVLQKRTVLRNTKEVNQVLVQWSDLSLEEASWEDEDSLDLSRLEDKSPQQEGRNVTPLIVYTRRPHKVLHSATNDITLSG</sequence>
<evidence type="ECO:0000256" key="11">
    <source>
        <dbReference type="ARBA" id="ARBA00022908"/>
    </source>
</evidence>
<reference evidence="19" key="1">
    <citation type="submission" date="2022-08" db="EMBL/GenBank/DDBJ databases">
        <authorList>
            <person name="Marques A."/>
        </authorList>
    </citation>
    <scope>NUCLEOTIDE SEQUENCE</scope>
    <source>
        <strain evidence="19">RhyPub2mFocal</strain>
        <tissue evidence="19">Leaves</tissue>
    </source>
</reference>
<dbReference type="GO" id="GO:0004190">
    <property type="term" value="F:aspartic-type endopeptidase activity"/>
    <property type="evidence" value="ECO:0007669"/>
    <property type="project" value="UniProtKB-KW"/>
</dbReference>
<evidence type="ECO:0000256" key="5">
    <source>
        <dbReference type="ARBA" id="ARBA00022723"/>
    </source>
</evidence>
<dbReference type="PANTHER" id="PTHR37984:SF5">
    <property type="entry name" value="PROTEIN NYNRIN-LIKE"/>
    <property type="match status" value="1"/>
</dbReference>
<dbReference type="InterPro" id="IPR001969">
    <property type="entry name" value="Aspartic_peptidase_AS"/>
</dbReference>
<evidence type="ECO:0000256" key="4">
    <source>
        <dbReference type="ARBA" id="ARBA00022722"/>
    </source>
</evidence>
<comment type="caution">
    <text evidence="19">The sequence shown here is derived from an EMBL/GenBank/DDBJ whole genome shotgun (WGS) entry which is preliminary data.</text>
</comment>
<dbReference type="GO" id="GO:0003723">
    <property type="term" value="F:RNA binding"/>
    <property type="evidence" value="ECO:0007669"/>
    <property type="project" value="UniProtKB-KW"/>
</dbReference>
<evidence type="ECO:0000256" key="6">
    <source>
        <dbReference type="ARBA" id="ARBA00022750"/>
    </source>
</evidence>
<keyword evidence="2" id="KW-0808">Transferase</keyword>
<dbReference type="SUPFAM" id="SSF56672">
    <property type="entry name" value="DNA/RNA polymerases"/>
    <property type="match status" value="1"/>
</dbReference>
<feature type="domain" description="Integrase catalytic" evidence="18">
    <location>
        <begin position="1080"/>
        <end position="1242"/>
    </location>
</feature>
<dbReference type="Pfam" id="PF17921">
    <property type="entry name" value="Integrase_H2C2"/>
    <property type="match status" value="1"/>
</dbReference>
<dbReference type="InterPro" id="IPR056924">
    <property type="entry name" value="SH3_Tf2-1"/>
</dbReference>
<evidence type="ECO:0000256" key="3">
    <source>
        <dbReference type="ARBA" id="ARBA00022695"/>
    </source>
</evidence>
<evidence type="ECO:0000256" key="1">
    <source>
        <dbReference type="ARBA" id="ARBA00022670"/>
    </source>
</evidence>
<dbReference type="InterPro" id="IPR005162">
    <property type="entry name" value="Retrotrans_gag_dom"/>
</dbReference>
<dbReference type="InterPro" id="IPR001584">
    <property type="entry name" value="Integrase_cat-core"/>
</dbReference>
<dbReference type="Pfam" id="PF08284">
    <property type="entry name" value="RVP_2"/>
    <property type="match status" value="1"/>
</dbReference>
<dbReference type="CDD" id="cd01647">
    <property type="entry name" value="RT_LTR"/>
    <property type="match status" value="1"/>
</dbReference>
<dbReference type="Gene3D" id="3.30.70.270">
    <property type="match status" value="2"/>
</dbReference>
<dbReference type="PROSITE" id="PS00141">
    <property type="entry name" value="ASP_PROTEASE"/>
    <property type="match status" value="1"/>
</dbReference>
<dbReference type="Pfam" id="PF00665">
    <property type="entry name" value="rve"/>
    <property type="match status" value="1"/>
</dbReference>
<dbReference type="SUPFAM" id="SSF50630">
    <property type="entry name" value="Acid proteases"/>
    <property type="match status" value="1"/>
</dbReference>
<keyword evidence="20" id="KW-1185">Reference proteome</keyword>
<keyword evidence="1" id="KW-0645">Protease</keyword>
<proteinExistence type="predicted"/>
<dbReference type="FunFam" id="3.30.70.270:FF:000020">
    <property type="entry name" value="Transposon Tf2-6 polyprotein-like Protein"/>
    <property type="match status" value="1"/>
</dbReference>
<dbReference type="InterPro" id="IPR041588">
    <property type="entry name" value="Integrase_H2C2"/>
</dbReference>
<dbReference type="Gene3D" id="2.40.70.10">
    <property type="entry name" value="Acid Proteases"/>
    <property type="match status" value="1"/>
</dbReference>
<evidence type="ECO:0000256" key="10">
    <source>
        <dbReference type="ARBA" id="ARBA00022884"/>
    </source>
</evidence>
<dbReference type="SUPFAM" id="SSF53098">
    <property type="entry name" value="Ribonuclease H-like"/>
    <property type="match status" value="1"/>
</dbReference>
<protein>
    <submittedName>
        <fullName evidence="19">Polyprotein</fullName>
    </submittedName>
</protein>
<organism evidence="19 20">
    <name type="scientific">Rhynchospora pubera</name>
    <dbReference type="NCBI Taxonomy" id="906938"/>
    <lineage>
        <taxon>Eukaryota</taxon>
        <taxon>Viridiplantae</taxon>
        <taxon>Streptophyta</taxon>
        <taxon>Embryophyta</taxon>
        <taxon>Tracheophyta</taxon>
        <taxon>Spermatophyta</taxon>
        <taxon>Magnoliopsida</taxon>
        <taxon>Liliopsida</taxon>
        <taxon>Poales</taxon>
        <taxon>Cyperaceae</taxon>
        <taxon>Cyperoideae</taxon>
        <taxon>Rhynchosporeae</taxon>
        <taxon>Rhynchospora</taxon>
    </lineage>
</organism>
<dbReference type="GO" id="GO:0003677">
    <property type="term" value="F:DNA binding"/>
    <property type="evidence" value="ECO:0007669"/>
    <property type="project" value="UniProtKB-KW"/>
</dbReference>
<evidence type="ECO:0000259" key="18">
    <source>
        <dbReference type="PROSITE" id="PS50994"/>
    </source>
</evidence>
<dbReference type="Pfam" id="PF03732">
    <property type="entry name" value="Retrotrans_gag"/>
    <property type="match status" value="1"/>
</dbReference>
<keyword evidence="12" id="KW-0695">RNA-directed DNA polymerase</keyword>
<dbReference type="GO" id="GO:0006310">
    <property type="term" value="P:DNA recombination"/>
    <property type="evidence" value="ECO:0007669"/>
    <property type="project" value="UniProtKB-KW"/>
</dbReference>
<dbReference type="InterPro" id="IPR036397">
    <property type="entry name" value="RNaseH_sf"/>
</dbReference>
<dbReference type="GO" id="GO:0004519">
    <property type="term" value="F:endonuclease activity"/>
    <property type="evidence" value="ECO:0007669"/>
    <property type="project" value="UniProtKB-KW"/>
</dbReference>
<dbReference type="Proteomes" id="UP001140206">
    <property type="component" value="Chromosome 2"/>
</dbReference>
<dbReference type="InterPro" id="IPR041577">
    <property type="entry name" value="RT_RNaseH_2"/>
</dbReference>
<dbReference type="InterPro" id="IPR000477">
    <property type="entry name" value="RT_dom"/>
</dbReference>
<keyword evidence="3" id="KW-0548">Nucleotidyltransferase</keyword>
<dbReference type="InterPro" id="IPR012337">
    <property type="entry name" value="RNaseH-like_sf"/>
</dbReference>
<dbReference type="PANTHER" id="PTHR37984">
    <property type="entry name" value="PROTEIN CBG26694"/>
    <property type="match status" value="1"/>
</dbReference>
<keyword evidence="7" id="KW-0255">Endonuclease</keyword>
<keyword evidence="15" id="KW-0233">DNA recombination</keyword>
<dbReference type="GO" id="GO:0003964">
    <property type="term" value="F:RNA-directed DNA polymerase activity"/>
    <property type="evidence" value="ECO:0007669"/>
    <property type="project" value="UniProtKB-KW"/>
</dbReference>
<evidence type="ECO:0000256" key="8">
    <source>
        <dbReference type="ARBA" id="ARBA00022801"/>
    </source>
</evidence>
<keyword evidence="14" id="KW-0238">DNA-binding</keyword>
<dbReference type="PROSITE" id="PS50994">
    <property type="entry name" value="INTEGRASE"/>
    <property type="match status" value="1"/>
</dbReference>
<dbReference type="InterPro" id="IPR021109">
    <property type="entry name" value="Peptidase_aspartic_dom_sf"/>
</dbReference>
<keyword evidence="5" id="KW-0479">Metal-binding</keyword>
<feature type="domain" description="Reverse transcriptase" evidence="17">
    <location>
        <begin position="558"/>
        <end position="737"/>
    </location>
</feature>
<evidence type="ECO:0000256" key="13">
    <source>
        <dbReference type="ARBA" id="ARBA00022932"/>
    </source>
</evidence>
<dbReference type="Gene3D" id="3.10.10.10">
    <property type="entry name" value="HIV Type 1 Reverse Transcriptase, subunit A, domain 1"/>
    <property type="match status" value="1"/>
</dbReference>
<dbReference type="GO" id="GO:0003887">
    <property type="term" value="F:DNA-directed DNA polymerase activity"/>
    <property type="evidence" value="ECO:0007669"/>
    <property type="project" value="UniProtKB-KW"/>
</dbReference>
<evidence type="ECO:0000256" key="9">
    <source>
        <dbReference type="ARBA" id="ARBA00022842"/>
    </source>
</evidence>
<evidence type="ECO:0000256" key="2">
    <source>
        <dbReference type="ARBA" id="ARBA00022679"/>
    </source>
</evidence>
<gene>
    <name evidence="19" type="ORF">LUZ62_040239</name>
</gene>
<dbReference type="CDD" id="cd00303">
    <property type="entry name" value="retropepsin_like"/>
    <property type="match status" value="1"/>
</dbReference>
<dbReference type="Pfam" id="PF17919">
    <property type="entry name" value="RT_RNaseH_2"/>
    <property type="match status" value="1"/>
</dbReference>
<evidence type="ECO:0000256" key="16">
    <source>
        <dbReference type="ARBA" id="ARBA00023268"/>
    </source>
</evidence>
<dbReference type="Pfam" id="PF24626">
    <property type="entry name" value="SH3_Tf2-1"/>
    <property type="match status" value="1"/>
</dbReference>
<evidence type="ECO:0000259" key="17">
    <source>
        <dbReference type="PROSITE" id="PS50878"/>
    </source>
</evidence>
<evidence type="ECO:0000313" key="19">
    <source>
        <dbReference type="EMBL" id="KAJ4788993.1"/>
    </source>
</evidence>
<evidence type="ECO:0000256" key="15">
    <source>
        <dbReference type="ARBA" id="ARBA00023172"/>
    </source>
</evidence>
<evidence type="ECO:0000256" key="12">
    <source>
        <dbReference type="ARBA" id="ARBA00022918"/>
    </source>
</evidence>
<keyword evidence="9" id="KW-0460">Magnesium</keyword>
<dbReference type="SUPFAM" id="SSF54160">
    <property type="entry name" value="Chromo domain-like"/>
    <property type="match status" value="1"/>
</dbReference>
<keyword evidence="16" id="KW-0511">Multifunctional enzyme</keyword>
<dbReference type="CDD" id="cd09274">
    <property type="entry name" value="RNase_HI_RT_Ty3"/>
    <property type="match status" value="1"/>
</dbReference>
<dbReference type="PROSITE" id="PS50878">
    <property type="entry name" value="RT_POL"/>
    <property type="match status" value="1"/>
</dbReference>
<dbReference type="GO" id="GO:0006508">
    <property type="term" value="P:proteolysis"/>
    <property type="evidence" value="ECO:0007669"/>
    <property type="project" value="UniProtKB-KW"/>
</dbReference>
<dbReference type="InterPro" id="IPR016197">
    <property type="entry name" value="Chromo-like_dom_sf"/>
</dbReference>
<dbReference type="Gene3D" id="1.10.340.70">
    <property type="match status" value="1"/>
</dbReference>
<keyword evidence="4" id="KW-0540">Nuclease</keyword>